<evidence type="ECO:0000256" key="1">
    <source>
        <dbReference type="SAM" id="Phobius"/>
    </source>
</evidence>
<gene>
    <name evidence="2" type="ORF">LCGC14_2272610</name>
</gene>
<sequence>TGYTKANILSMMDELLMLRELFQARLVSISTMFEKENMRQDEAIERLADRTTHTAETRRLTERVDKIEKQIEVGRVVINDLQFKAKVTWAVGGAAVTGILGILWAIIQKWIGA</sequence>
<dbReference type="AlphaFoldDB" id="A0A0F9CWP7"/>
<name>A0A0F9CWP7_9ZZZZ</name>
<keyword evidence="1" id="KW-1133">Transmembrane helix</keyword>
<keyword evidence="1" id="KW-0812">Transmembrane</keyword>
<feature type="transmembrane region" description="Helical" evidence="1">
    <location>
        <begin position="87"/>
        <end position="107"/>
    </location>
</feature>
<evidence type="ECO:0000313" key="2">
    <source>
        <dbReference type="EMBL" id="KKL53724.1"/>
    </source>
</evidence>
<reference evidence="2" key="1">
    <citation type="journal article" date="2015" name="Nature">
        <title>Complex archaea that bridge the gap between prokaryotes and eukaryotes.</title>
        <authorList>
            <person name="Spang A."/>
            <person name="Saw J.H."/>
            <person name="Jorgensen S.L."/>
            <person name="Zaremba-Niedzwiedzka K."/>
            <person name="Martijn J."/>
            <person name="Lind A.E."/>
            <person name="van Eijk R."/>
            <person name="Schleper C."/>
            <person name="Guy L."/>
            <person name="Ettema T.J."/>
        </authorList>
    </citation>
    <scope>NUCLEOTIDE SEQUENCE</scope>
</reference>
<organism evidence="2">
    <name type="scientific">marine sediment metagenome</name>
    <dbReference type="NCBI Taxonomy" id="412755"/>
    <lineage>
        <taxon>unclassified sequences</taxon>
        <taxon>metagenomes</taxon>
        <taxon>ecological metagenomes</taxon>
    </lineage>
</organism>
<dbReference type="EMBL" id="LAZR01031450">
    <property type="protein sequence ID" value="KKL53724.1"/>
    <property type="molecule type" value="Genomic_DNA"/>
</dbReference>
<proteinExistence type="predicted"/>
<accession>A0A0F9CWP7</accession>
<keyword evidence="1" id="KW-0472">Membrane</keyword>
<comment type="caution">
    <text evidence="2">The sequence shown here is derived from an EMBL/GenBank/DDBJ whole genome shotgun (WGS) entry which is preliminary data.</text>
</comment>
<feature type="non-terminal residue" evidence="2">
    <location>
        <position position="1"/>
    </location>
</feature>
<protein>
    <submittedName>
        <fullName evidence="2">Uncharacterized protein</fullName>
    </submittedName>
</protein>